<evidence type="ECO:0000256" key="2">
    <source>
        <dbReference type="ARBA" id="ARBA00012438"/>
    </source>
</evidence>
<evidence type="ECO:0000256" key="5">
    <source>
        <dbReference type="ARBA" id="ARBA00022741"/>
    </source>
</evidence>
<keyword evidence="5" id="KW-0547">Nucleotide-binding</keyword>
<evidence type="ECO:0000256" key="1">
    <source>
        <dbReference type="ARBA" id="ARBA00000085"/>
    </source>
</evidence>
<gene>
    <name evidence="10" type="ORF">ACFSVN_00205</name>
</gene>
<evidence type="ECO:0000256" key="8">
    <source>
        <dbReference type="SAM" id="Phobius"/>
    </source>
</evidence>
<feature type="transmembrane region" description="Helical" evidence="8">
    <location>
        <begin position="138"/>
        <end position="156"/>
    </location>
</feature>
<dbReference type="EC" id="2.7.13.3" evidence="2"/>
<keyword evidence="8" id="KW-1133">Transmembrane helix</keyword>
<evidence type="ECO:0000313" key="10">
    <source>
        <dbReference type="EMBL" id="MFD2530863.1"/>
    </source>
</evidence>
<dbReference type="Pfam" id="PF20969">
    <property type="entry name" value="MASE11"/>
    <property type="match status" value="1"/>
</dbReference>
<dbReference type="SMART" id="SM00387">
    <property type="entry name" value="HATPase_c"/>
    <property type="match status" value="1"/>
</dbReference>
<keyword evidence="8" id="KW-0812">Transmembrane</keyword>
<name>A0ABW5JHI5_9BACT</name>
<comment type="caution">
    <text evidence="10">The sequence shown here is derived from an EMBL/GenBank/DDBJ whole genome shotgun (WGS) entry which is preliminary data.</text>
</comment>
<evidence type="ECO:0000256" key="3">
    <source>
        <dbReference type="ARBA" id="ARBA00022553"/>
    </source>
</evidence>
<sequence>MTKLWKLYKSRVYKNCIGEFSQSDGLDFWRNKLFYTIILYLPLLAMILLIPSIIMTYFMNLLGLAVAYAIFAVTILFIALYRRMLIKFRKYFFLALLYLVAISLIFFMGKHGAGLTYLFGVTVFALLILPVNAGIITVVINFGLCCIHAILIFNGFVDYPLRDSFQVISWFLISGNSILLSTMAVIFMPMLFSGLQNTIIEQRELESKLLLHQNELESSLSEKETLLAEIHHRVKNNLAVVSGMLQLQSYKETNDQIRKKLMDSTLRIKSMAGIHEQLYQSHSFSNMAFDTGLKNLVNTILETLDDGRNIVTEFNLEPILLNINQAIPCSLIVNEVLTNSIKHAFEQGDEGVISLNLESGDGNLRLQVIDNGPGFPEDYDNKNENSLGMELIRTLALQLDANYKYESRVSNSGAIFEIEFEMSDSPGSSGG</sequence>
<accession>A0ABW5JHI5</accession>
<dbReference type="Gene3D" id="3.30.565.10">
    <property type="entry name" value="Histidine kinase-like ATPase, C-terminal domain"/>
    <property type="match status" value="1"/>
</dbReference>
<evidence type="ECO:0000256" key="4">
    <source>
        <dbReference type="ARBA" id="ARBA00022679"/>
    </source>
</evidence>
<dbReference type="Proteomes" id="UP001597460">
    <property type="component" value="Unassembled WGS sequence"/>
</dbReference>
<dbReference type="PANTHER" id="PTHR41523:SF8">
    <property type="entry name" value="ETHYLENE RESPONSE SENSOR PROTEIN"/>
    <property type="match status" value="1"/>
</dbReference>
<feature type="transmembrane region" description="Helical" evidence="8">
    <location>
        <begin position="33"/>
        <end position="55"/>
    </location>
</feature>
<feature type="transmembrane region" description="Helical" evidence="8">
    <location>
        <begin position="61"/>
        <end position="79"/>
    </location>
</feature>
<dbReference type="EMBL" id="JBHULI010000001">
    <property type="protein sequence ID" value="MFD2530863.1"/>
    <property type="molecule type" value="Genomic_DNA"/>
</dbReference>
<organism evidence="10 11">
    <name type="scientific">Gracilimonas halophila</name>
    <dbReference type="NCBI Taxonomy" id="1834464"/>
    <lineage>
        <taxon>Bacteria</taxon>
        <taxon>Pseudomonadati</taxon>
        <taxon>Balneolota</taxon>
        <taxon>Balneolia</taxon>
        <taxon>Balneolales</taxon>
        <taxon>Balneolaceae</taxon>
        <taxon>Gracilimonas</taxon>
    </lineage>
</organism>
<dbReference type="GO" id="GO:0004673">
    <property type="term" value="F:protein histidine kinase activity"/>
    <property type="evidence" value="ECO:0007669"/>
    <property type="project" value="UniProtKB-EC"/>
</dbReference>
<dbReference type="InterPro" id="IPR048437">
    <property type="entry name" value="MASE11"/>
</dbReference>
<keyword evidence="4 10" id="KW-0808">Transferase</keyword>
<dbReference type="InterPro" id="IPR036890">
    <property type="entry name" value="HATPase_C_sf"/>
</dbReference>
<feature type="transmembrane region" description="Helical" evidence="8">
    <location>
        <begin position="168"/>
        <end position="192"/>
    </location>
</feature>
<evidence type="ECO:0000313" key="11">
    <source>
        <dbReference type="Proteomes" id="UP001597460"/>
    </source>
</evidence>
<dbReference type="InterPro" id="IPR005467">
    <property type="entry name" value="His_kinase_dom"/>
</dbReference>
<dbReference type="Pfam" id="PF07568">
    <property type="entry name" value="HisKA_2"/>
    <property type="match status" value="1"/>
</dbReference>
<dbReference type="RefSeq" id="WP_390296818.1">
    <property type="nucleotide sequence ID" value="NZ_JBHULI010000001.1"/>
</dbReference>
<dbReference type="PROSITE" id="PS50109">
    <property type="entry name" value="HIS_KIN"/>
    <property type="match status" value="1"/>
</dbReference>
<proteinExistence type="predicted"/>
<dbReference type="InterPro" id="IPR003594">
    <property type="entry name" value="HATPase_dom"/>
</dbReference>
<keyword evidence="6 10" id="KW-0418">Kinase</keyword>
<dbReference type="SUPFAM" id="SSF55874">
    <property type="entry name" value="ATPase domain of HSP90 chaperone/DNA topoisomerase II/histidine kinase"/>
    <property type="match status" value="1"/>
</dbReference>
<reference evidence="11" key="1">
    <citation type="journal article" date="2019" name="Int. J. Syst. Evol. Microbiol.">
        <title>The Global Catalogue of Microorganisms (GCM) 10K type strain sequencing project: providing services to taxonomists for standard genome sequencing and annotation.</title>
        <authorList>
            <consortium name="The Broad Institute Genomics Platform"/>
            <consortium name="The Broad Institute Genome Sequencing Center for Infectious Disease"/>
            <person name="Wu L."/>
            <person name="Ma J."/>
        </authorList>
    </citation>
    <scope>NUCLEOTIDE SEQUENCE [LARGE SCALE GENOMIC DNA]</scope>
    <source>
        <strain evidence="11">KCTC 52042</strain>
    </source>
</reference>
<comment type="catalytic activity">
    <reaction evidence="1">
        <text>ATP + protein L-histidine = ADP + protein N-phospho-L-histidine.</text>
        <dbReference type="EC" id="2.7.13.3"/>
    </reaction>
</comment>
<dbReference type="Gene3D" id="3.30.450.20">
    <property type="entry name" value="PAS domain"/>
    <property type="match status" value="1"/>
</dbReference>
<keyword evidence="11" id="KW-1185">Reference proteome</keyword>
<evidence type="ECO:0000256" key="6">
    <source>
        <dbReference type="ARBA" id="ARBA00022777"/>
    </source>
</evidence>
<feature type="transmembrane region" description="Helical" evidence="8">
    <location>
        <begin position="91"/>
        <end position="108"/>
    </location>
</feature>
<dbReference type="Pfam" id="PF13581">
    <property type="entry name" value="HATPase_c_2"/>
    <property type="match status" value="1"/>
</dbReference>
<keyword evidence="3" id="KW-0597">Phosphoprotein</keyword>
<keyword evidence="8" id="KW-0472">Membrane</keyword>
<dbReference type="PANTHER" id="PTHR41523">
    <property type="entry name" value="TWO-COMPONENT SYSTEM SENSOR PROTEIN"/>
    <property type="match status" value="1"/>
</dbReference>
<dbReference type="InterPro" id="IPR011495">
    <property type="entry name" value="Sig_transdc_His_kin_sub2_dim/P"/>
</dbReference>
<evidence type="ECO:0000256" key="7">
    <source>
        <dbReference type="ARBA" id="ARBA00022840"/>
    </source>
</evidence>
<evidence type="ECO:0000259" key="9">
    <source>
        <dbReference type="PROSITE" id="PS50109"/>
    </source>
</evidence>
<feature type="domain" description="Histidine kinase" evidence="9">
    <location>
        <begin position="229"/>
        <end position="424"/>
    </location>
</feature>
<keyword evidence="7" id="KW-0067">ATP-binding</keyword>
<protein>
    <recommendedName>
        <fullName evidence="2">histidine kinase</fullName>
        <ecNumber evidence="2">2.7.13.3</ecNumber>
    </recommendedName>
</protein>